<evidence type="ECO:0000313" key="3">
    <source>
        <dbReference type="Proteomes" id="UP000007174"/>
    </source>
</evidence>
<dbReference type="Gene3D" id="2.130.10.10">
    <property type="entry name" value="YVTN repeat-like/Quinoprotein amine dehydrogenase"/>
    <property type="match status" value="1"/>
</dbReference>
<evidence type="ECO:0000313" key="2">
    <source>
        <dbReference type="EMBL" id="CCF46741.1"/>
    </source>
</evidence>
<proteinExistence type="predicted"/>
<organism evidence="2 3">
    <name type="scientific">Colletotrichum higginsianum (strain IMI 349063)</name>
    <name type="common">Crucifer anthracnose fungus</name>
    <dbReference type="NCBI Taxonomy" id="759273"/>
    <lineage>
        <taxon>Eukaryota</taxon>
        <taxon>Fungi</taxon>
        <taxon>Dikarya</taxon>
        <taxon>Ascomycota</taxon>
        <taxon>Pezizomycotina</taxon>
        <taxon>Sordariomycetes</taxon>
        <taxon>Hypocreomycetidae</taxon>
        <taxon>Glomerellales</taxon>
        <taxon>Glomerellaceae</taxon>
        <taxon>Colletotrichum</taxon>
        <taxon>Colletotrichum destructivum species complex</taxon>
    </lineage>
</organism>
<feature type="region of interest" description="Disordered" evidence="1">
    <location>
        <begin position="240"/>
        <end position="262"/>
    </location>
</feature>
<sequence length="740" mass="79681">MTPHLTPRVRRTSQNTQYTLLIWFSYNLSRRIHDVKTYPVQSPQGAAILLYAHDNGVTIVWRGGRRFKPTRTKSSVPTNEKQNGAPDDSVMIIDSDDDEPPAKSAKAGKAFAPFTDKPEFENSEEDGPYPEIIQTLDLSLGTTALHLAVLPMTPCPAEDAAWGGADVLKEKMVFTVACATNEVYVVTLPLTPPSPESKARPELRSNLLAGKAGSGQWGERVVLLGGQYKHSEGVAMSLIKPKTSSSSDRIREQTDTSSTQKPRLVVAAHTREASGTLRLWDVPLDVQPGEASGRINPFQSEYLPSPLCSISFNPTHLTQLLTVASPHAVRIYDYALPSLPPDDQAVGPFPSQGSWLLSMFQPFTRPTSTRKPILDAAWIAHGRAVLALLADGTWGIWDVDGASPLGASILGKNSSGIKGAALTAFSASGHVEGTGPLRTTAGVPRSNGNGEFVPLTPHSRRDAAASLSAAGSLERLVSVRGGIVVTPLPGSGSGSADESVVLWIGGLDNVSVIPAVSRFWDAQLRRGSGGGVNLFSGTTPTRMIRLHDLSTGLLGERCCGVGAAVNYPKLKETEGGLQIEVLIMGESRLVIVHESEDTPGTKIGSVVSTRRRLFGDRGKAEPPSAIIVHPRPDQPRNVSFNLSVNKTRSLRAKSNGRDSFDAEDPTHDFTLPVGRPKSGFGFADTLSAAADLQDDVTMRDVEEEMLDILEIDQALENMEDDRGSGRKKVFFEEDQDRSFH</sequence>
<dbReference type="InterPro" id="IPR015943">
    <property type="entry name" value="WD40/YVTN_repeat-like_dom_sf"/>
</dbReference>
<dbReference type="SUPFAM" id="SSF50978">
    <property type="entry name" value="WD40 repeat-like"/>
    <property type="match status" value="1"/>
</dbReference>
<protein>
    <recommendedName>
        <fullName evidence="4">Nucleoporin NUP37</fullName>
    </recommendedName>
</protein>
<dbReference type="AlphaFoldDB" id="H1W2M8"/>
<dbReference type="eggNOG" id="ENOG502SJ54">
    <property type="taxonomic scope" value="Eukaryota"/>
</dbReference>
<dbReference type="HOGENOM" id="CLU_007901_0_0_1"/>
<feature type="region of interest" description="Disordered" evidence="1">
    <location>
        <begin position="68"/>
        <end position="108"/>
    </location>
</feature>
<feature type="compositionally biased region" description="Basic and acidic residues" evidence="1">
    <location>
        <begin position="655"/>
        <end position="667"/>
    </location>
</feature>
<evidence type="ECO:0008006" key="4">
    <source>
        <dbReference type="Google" id="ProtNLM"/>
    </source>
</evidence>
<dbReference type="VEuPathDB" id="FungiDB:CH63R_01415"/>
<evidence type="ECO:0000256" key="1">
    <source>
        <dbReference type="SAM" id="MobiDB-lite"/>
    </source>
</evidence>
<dbReference type="EMBL" id="CACQ02009012">
    <property type="protein sequence ID" value="CCF46741.1"/>
    <property type="molecule type" value="Genomic_DNA"/>
</dbReference>
<feature type="region of interest" description="Disordered" evidence="1">
    <location>
        <begin position="719"/>
        <end position="740"/>
    </location>
</feature>
<dbReference type="Proteomes" id="UP000007174">
    <property type="component" value="Unassembled WGS sequence"/>
</dbReference>
<feature type="region of interest" description="Disordered" evidence="1">
    <location>
        <begin position="651"/>
        <end position="673"/>
    </location>
</feature>
<dbReference type="STRING" id="759273.H1W2M8"/>
<feature type="compositionally biased region" description="Polar residues" evidence="1">
    <location>
        <begin position="72"/>
        <end position="82"/>
    </location>
</feature>
<reference evidence="3" key="1">
    <citation type="journal article" date="2012" name="Nat. Genet.">
        <title>Lifestyle transitions in plant pathogenic Colletotrichum fungi deciphered by genome and transcriptome analyses.</title>
        <authorList>
            <person name="O'Connell R.J."/>
            <person name="Thon M.R."/>
            <person name="Hacquard S."/>
            <person name="Amyotte S.G."/>
            <person name="Kleemann J."/>
            <person name="Torres M.F."/>
            <person name="Damm U."/>
            <person name="Buiate E.A."/>
            <person name="Epstein L."/>
            <person name="Alkan N."/>
            <person name="Altmueller J."/>
            <person name="Alvarado-Balderrama L."/>
            <person name="Bauser C.A."/>
            <person name="Becker C."/>
            <person name="Birren B.W."/>
            <person name="Chen Z."/>
            <person name="Choi J."/>
            <person name="Crouch J.A."/>
            <person name="Duvick J.P."/>
            <person name="Farman M.A."/>
            <person name="Gan P."/>
            <person name="Heiman D."/>
            <person name="Henrissat B."/>
            <person name="Howard R.J."/>
            <person name="Kabbage M."/>
            <person name="Koch C."/>
            <person name="Kracher B."/>
            <person name="Kubo Y."/>
            <person name="Law A.D."/>
            <person name="Lebrun M.-H."/>
            <person name="Lee Y.-H."/>
            <person name="Miyara I."/>
            <person name="Moore N."/>
            <person name="Neumann U."/>
            <person name="Nordstroem K."/>
            <person name="Panaccione D.G."/>
            <person name="Panstruga R."/>
            <person name="Place M."/>
            <person name="Proctor R.H."/>
            <person name="Prusky D."/>
            <person name="Rech G."/>
            <person name="Reinhardt R."/>
            <person name="Rollins J.A."/>
            <person name="Rounsley S."/>
            <person name="Schardl C.L."/>
            <person name="Schwartz D.C."/>
            <person name="Shenoy N."/>
            <person name="Shirasu K."/>
            <person name="Sikhakolli U.R."/>
            <person name="Stueber K."/>
            <person name="Sukno S.A."/>
            <person name="Sweigard J.A."/>
            <person name="Takano Y."/>
            <person name="Takahara H."/>
            <person name="Trail F."/>
            <person name="van der Does H.C."/>
            <person name="Voll L.M."/>
            <person name="Will I."/>
            <person name="Young S."/>
            <person name="Zeng Q."/>
            <person name="Zhang J."/>
            <person name="Zhou S."/>
            <person name="Dickman M.B."/>
            <person name="Schulze-Lefert P."/>
            <person name="Ver Loren van Themaat E."/>
            <person name="Ma L.-J."/>
            <person name="Vaillancourt L.J."/>
        </authorList>
    </citation>
    <scope>NUCLEOTIDE SEQUENCE [LARGE SCALE GENOMIC DNA]</scope>
    <source>
        <strain evidence="3">IMI 349063</strain>
    </source>
</reference>
<dbReference type="InterPro" id="IPR036322">
    <property type="entry name" value="WD40_repeat_dom_sf"/>
</dbReference>
<name>H1W2M8_COLHI</name>
<gene>
    <name evidence="2" type="ORF">CH063_00634</name>
</gene>
<accession>H1W2M8</accession>